<comment type="caution">
    <text evidence="2">The sequence shown here is derived from an EMBL/GenBank/DDBJ whole genome shotgun (WGS) entry which is preliminary data.</text>
</comment>
<evidence type="ECO:0000313" key="2">
    <source>
        <dbReference type="EMBL" id="KAF5347417.1"/>
    </source>
</evidence>
<dbReference type="AlphaFoldDB" id="A0A8H5CT03"/>
<accession>A0A8H5CT03</accession>
<evidence type="ECO:0000256" key="1">
    <source>
        <dbReference type="SAM" id="MobiDB-lite"/>
    </source>
</evidence>
<organism evidence="2 3">
    <name type="scientific">Tetrapyrgos nigripes</name>
    <dbReference type="NCBI Taxonomy" id="182062"/>
    <lineage>
        <taxon>Eukaryota</taxon>
        <taxon>Fungi</taxon>
        <taxon>Dikarya</taxon>
        <taxon>Basidiomycota</taxon>
        <taxon>Agaricomycotina</taxon>
        <taxon>Agaricomycetes</taxon>
        <taxon>Agaricomycetidae</taxon>
        <taxon>Agaricales</taxon>
        <taxon>Marasmiineae</taxon>
        <taxon>Marasmiaceae</taxon>
        <taxon>Tetrapyrgos</taxon>
    </lineage>
</organism>
<dbReference type="Proteomes" id="UP000559256">
    <property type="component" value="Unassembled WGS sequence"/>
</dbReference>
<feature type="region of interest" description="Disordered" evidence="1">
    <location>
        <begin position="215"/>
        <end position="234"/>
    </location>
</feature>
<reference evidence="2 3" key="1">
    <citation type="journal article" date="2020" name="ISME J.">
        <title>Uncovering the hidden diversity of litter-decomposition mechanisms in mushroom-forming fungi.</title>
        <authorList>
            <person name="Floudas D."/>
            <person name="Bentzer J."/>
            <person name="Ahren D."/>
            <person name="Johansson T."/>
            <person name="Persson P."/>
            <person name="Tunlid A."/>
        </authorList>
    </citation>
    <scope>NUCLEOTIDE SEQUENCE [LARGE SCALE GENOMIC DNA]</scope>
    <source>
        <strain evidence="2 3">CBS 291.85</strain>
    </source>
</reference>
<keyword evidence="3" id="KW-1185">Reference proteome</keyword>
<evidence type="ECO:0000313" key="3">
    <source>
        <dbReference type="Proteomes" id="UP000559256"/>
    </source>
</evidence>
<proteinExistence type="predicted"/>
<protein>
    <submittedName>
        <fullName evidence="2">Uncharacterized protein</fullName>
    </submittedName>
</protein>
<gene>
    <name evidence="2" type="ORF">D9758_011296</name>
</gene>
<name>A0A8H5CT03_9AGAR</name>
<sequence>MGNVESHAIYTEGIRRDEDALDITVEKDGSADNSVPVASIGTTSVPIVSAVVNGESTFKKFYENNPESESLMPILLQQIIDDGASDISSKSSLAETASSYSDCGFGLQPDSDNNNEELHHSYARISTLVINKVPFNTLPSTFSPYASRMPINRTLIAPDVHDAEESCPPSALCSSPYSSVVLVAEYAEEERDTREVESLLLPSPAAVSPFPNGSTAAAASANAHNAGVSGPYGDPNRVQVPHFNHKTESESESSEFSWLLEYVDTPSPPRLNSPVPLAHDLCVTRSQLSMAQADLASECLHYRNLQDVMELKRAEGARVIQEQERLVESLRRELRE</sequence>
<feature type="compositionally biased region" description="Low complexity" evidence="1">
    <location>
        <begin position="215"/>
        <end position="229"/>
    </location>
</feature>
<dbReference type="EMBL" id="JAACJM010000095">
    <property type="protein sequence ID" value="KAF5347417.1"/>
    <property type="molecule type" value="Genomic_DNA"/>
</dbReference>